<dbReference type="SUPFAM" id="SSF52540">
    <property type="entry name" value="P-loop containing nucleoside triphosphate hydrolases"/>
    <property type="match status" value="1"/>
</dbReference>
<dbReference type="InterPro" id="IPR030393">
    <property type="entry name" value="G_ENGB_dom"/>
</dbReference>
<protein>
    <recommendedName>
        <fullName evidence="11">EngB-type G domain-containing protein</fullName>
    </recommendedName>
</protein>
<dbReference type="PANTHER" id="PTHR11649:SF13">
    <property type="entry name" value="ENGB-TYPE G DOMAIN-CONTAINING PROTEIN"/>
    <property type="match status" value="1"/>
</dbReference>
<dbReference type="NCBIfam" id="TIGR03598">
    <property type="entry name" value="GTPase_YsxC"/>
    <property type="match status" value="1"/>
</dbReference>
<dbReference type="PANTHER" id="PTHR11649">
    <property type="entry name" value="MSS1/TRME-RELATED GTP-BINDING PROTEIN"/>
    <property type="match status" value="1"/>
</dbReference>
<dbReference type="Pfam" id="PF01926">
    <property type="entry name" value="MMR_HSR1"/>
    <property type="match status" value="1"/>
</dbReference>
<evidence type="ECO:0000256" key="5">
    <source>
        <dbReference type="ARBA" id="ARBA00022741"/>
    </source>
</evidence>
<dbReference type="GO" id="GO:0051301">
    <property type="term" value="P:cell division"/>
    <property type="evidence" value="ECO:0007669"/>
    <property type="project" value="UniProtKB-KW"/>
</dbReference>
<keyword evidence="8" id="KW-0717">Septation</keyword>
<dbReference type="InterPro" id="IPR027417">
    <property type="entry name" value="P-loop_NTPase"/>
</dbReference>
<gene>
    <name evidence="12" type="ORF">PPROV_000393800</name>
</gene>
<feature type="domain" description="EngB-type G" evidence="11">
    <location>
        <begin position="141"/>
        <end position="324"/>
    </location>
</feature>
<evidence type="ECO:0000256" key="3">
    <source>
        <dbReference type="ARBA" id="ARBA00022618"/>
    </source>
</evidence>
<dbReference type="CDD" id="cd01876">
    <property type="entry name" value="YihA_EngB"/>
    <property type="match status" value="1"/>
</dbReference>
<keyword evidence="3" id="KW-0132">Cell division</keyword>
<evidence type="ECO:0000256" key="8">
    <source>
        <dbReference type="ARBA" id="ARBA00023210"/>
    </source>
</evidence>
<evidence type="ECO:0000313" key="12">
    <source>
        <dbReference type="EMBL" id="GHP05186.1"/>
    </source>
</evidence>
<keyword evidence="7" id="KW-0342">GTP-binding</keyword>
<feature type="compositionally biased region" description="Low complexity" evidence="10">
    <location>
        <begin position="61"/>
        <end position="72"/>
    </location>
</feature>
<keyword evidence="6" id="KW-0460">Magnesium</keyword>
<evidence type="ECO:0000256" key="2">
    <source>
        <dbReference type="ARBA" id="ARBA00009638"/>
    </source>
</evidence>
<name>A0A830HCT6_9CHLO</name>
<evidence type="ECO:0000256" key="9">
    <source>
        <dbReference type="ARBA" id="ARBA00023306"/>
    </source>
</evidence>
<proteinExistence type="inferred from homology"/>
<dbReference type="Proteomes" id="UP000660262">
    <property type="component" value="Unassembled WGS sequence"/>
</dbReference>
<feature type="compositionally biased region" description="Gly residues" evidence="10">
    <location>
        <begin position="27"/>
        <end position="42"/>
    </location>
</feature>
<comment type="caution">
    <text evidence="12">The sequence shown here is derived from an EMBL/GenBank/DDBJ whole genome shotgun (WGS) entry which is preliminary data.</text>
</comment>
<keyword evidence="5" id="KW-0547">Nucleotide-binding</keyword>
<dbReference type="Gene3D" id="3.40.50.300">
    <property type="entry name" value="P-loop containing nucleotide triphosphate hydrolases"/>
    <property type="match status" value="1"/>
</dbReference>
<keyword evidence="4" id="KW-0479">Metal-binding</keyword>
<keyword evidence="9" id="KW-0131">Cell cycle</keyword>
<evidence type="ECO:0000259" key="11">
    <source>
        <dbReference type="PROSITE" id="PS51706"/>
    </source>
</evidence>
<dbReference type="HAMAP" id="MF_00321">
    <property type="entry name" value="GTPase_EngB"/>
    <property type="match status" value="1"/>
</dbReference>
<dbReference type="EMBL" id="BNJQ01000009">
    <property type="protein sequence ID" value="GHP05186.1"/>
    <property type="molecule type" value="Genomic_DNA"/>
</dbReference>
<evidence type="ECO:0000256" key="4">
    <source>
        <dbReference type="ARBA" id="ARBA00022723"/>
    </source>
</evidence>
<evidence type="ECO:0000256" key="6">
    <source>
        <dbReference type="ARBA" id="ARBA00022842"/>
    </source>
</evidence>
<comment type="similarity">
    <text evidence="2">Belongs to the TRAFAC class TrmE-Era-EngA-EngB-Septin-like GTPase superfamily. EngB GTPase family.</text>
</comment>
<comment type="cofactor">
    <cofactor evidence="1">
        <name>Mg(2+)</name>
        <dbReference type="ChEBI" id="CHEBI:18420"/>
    </cofactor>
</comment>
<evidence type="ECO:0000256" key="1">
    <source>
        <dbReference type="ARBA" id="ARBA00001946"/>
    </source>
</evidence>
<dbReference type="InterPro" id="IPR019987">
    <property type="entry name" value="GTP-bd_ribosome_bio_YsxC"/>
</dbReference>
<dbReference type="PROSITE" id="PS51706">
    <property type="entry name" value="G_ENGB"/>
    <property type="match status" value="1"/>
</dbReference>
<evidence type="ECO:0000256" key="7">
    <source>
        <dbReference type="ARBA" id="ARBA00023134"/>
    </source>
</evidence>
<feature type="compositionally biased region" description="Low complexity" evidence="10">
    <location>
        <begin position="1"/>
        <end position="16"/>
    </location>
</feature>
<dbReference type="AlphaFoldDB" id="A0A830HCT6"/>
<sequence length="336" mass="36550">MVASRAASSPANANNATQKRRKPRKNSGGGGGGGPSGGGGGKRTIKKKSNARPKPAPTPLPSTSTSASASDASDVDDVPWGRPAEPWESSEPVKAQQVTKRIHRDFDATRVRSARYVVSSVTIDQCPNPPTPPNFSGKWVGFPDFAFIGRSNVGKSSLINSITGTDGLALVSKTPGKTKAINHFLINECWYLVDLPGYGYAKTVGRQMRDVWANFTMQYFLERRCLCNVFVLIDGTVPTQEIDRQVVTWLADNDIPHSIVFTKCDKKNKKSGPPYSLNVEAFKRDVLAEIWDDEESMPQVFITSSVSNQGKQALLGYIKRLRSVWSGAIEADSSAE</sequence>
<dbReference type="InterPro" id="IPR006073">
    <property type="entry name" value="GTP-bd"/>
</dbReference>
<feature type="region of interest" description="Disordered" evidence="10">
    <location>
        <begin position="1"/>
        <end position="96"/>
    </location>
</feature>
<reference evidence="12" key="1">
    <citation type="submission" date="2020-10" db="EMBL/GenBank/DDBJ databases">
        <title>Unveiling of a novel bifunctional photoreceptor, Dualchrome1, isolated from a cosmopolitan green alga.</title>
        <authorList>
            <person name="Suzuki S."/>
            <person name="Kawachi M."/>
        </authorList>
    </citation>
    <scope>NUCLEOTIDE SEQUENCE</scope>
    <source>
        <strain evidence="12">NIES 2893</strain>
    </source>
</reference>
<dbReference type="GO" id="GO:0005525">
    <property type="term" value="F:GTP binding"/>
    <property type="evidence" value="ECO:0007669"/>
    <property type="project" value="UniProtKB-KW"/>
</dbReference>
<dbReference type="GO" id="GO:0046872">
    <property type="term" value="F:metal ion binding"/>
    <property type="evidence" value="ECO:0007669"/>
    <property type="project" value="UniProtKB-KW"/>
</dbReference>
<accession>A0A830HCT6</accession>
<evidence type="ECO:0000313" key="13">
    <source>
        <dbReference type="Proteomes" id="UP000660262"/>
    </source>
</evidence>
<evidence type="ECO:0000256" key="10">
    <source>
        <dbReference type="SAM" id="MobiDB-lite"/>
    </source>
</evidence>
<dbReference type="OrthoDB" id="391988at2759"/>
<keyword evidence="13" id="KW-1185">Reference proteome</keyword>
<organism evidence="12 13">
    <name type="scientific">Pycnococcus provasolii</name>
    <dbReference type="NCBI Taxonomy" id="41880"/>
    <lineage>
        <taxon>Eukaryota</taxon>
        <taxon>Viridiplantae</taxon>
        <taxon>Chlorophyta</taxon>
        <taxon>Pseudoscourfieldiophyceae</taxon>
        <taxon>Pseudoscourfieldiales</taxon>
        <taxon>Pycnococcaceae</taxon>
        <taxon>Pycnococcus</taxon>
    </lineage>
</organism>